<reference evidence="1 2" key="1">
    <citation type="submission" date="2020-11" db="EMBL/GenBank/DDBJ databases">
        <authorList>
            <person name="Peeters C."/>
        </authorList>
    </citation>
    <scope>NUCLEOTIDE SEQUENCE [LARGE SCALE GENOMIC DNA]</scope>
    <source>
        <strain evidence="1 2">LMG 8286</strain>
    </source>
</reference>
<keyword evidence="2" id="KW-1185">Reference proteome</keyword>
<comment type="caution">
    <text evidence="1">The sequence shown here is derived from an EMBL/GenBank/DDBJ whole genome shotgun (WGS) entry which is preliminary data.</text>
</comment>
<dbReference type="Proteomes" id="UP000789359">
    <property type="component" value="Unassembled WGS sequence"/>
</dbReference>
<accession>A0ABN7K4Z1</accession>
<organism evidence="1 2">
    <name type="scientific">Campylobacter suis</name>
    <dbReference type="NCBI Taxonomy" id="2790657"/>
    <lineage>
        <taxon>Bacteria</taxon>
        <taxon>Pseudomonadati</taxon>
        <taxon>Campylobacterota</taxon>
        <taxon>Epsilonproteobacteria</taxon>
        <taxon>Campylobacterales</taxon>
        <taxon>Campylobacteraceae</taxon>
        <taxon>Campylobacter</taxon>
    </lineage>
</organism>
<name>A0ABN7K4Z1_9BACT</name>
<protein>
    <submittedName>
        <fullName evidence="1">Uncharacterized protein</fullName>
    </submittedName>
</protein>
<proteinExistence type="predicted"/>
<dbReference type="EMBL" id="CAJHOE010000001">
    <property type="protein sequence ID" value="CAD7287160.1"/>
    <property type="molecule type" value="Genomic_DNA"/>
</dbReference>
<sequence length="101" mass="11025">MRTYVANGSSELKLSNTALNFGTTRVMTNINAAISEIMMMAGYRIAFLKFFSFCSIPSKISASLARLSLIFPVFSPSFISAKVMSPTYSLKALKAAKRLSP</sequence>
<gene>
    <name evidence="1" type="ORF">LMG8286_00791</name>
</gene>
<evidence type="ECO:0000313" key="1">
    <source>
        <dbReference type="EMBL" id="CAD7287160.1"/>
    </source>
</evidence>
<evidence type="ECO:0000313" key="2">
    <source>
        <dbReference type="Proteomes" id="UP000789359"/>
    </source>
</evidence>